<evidence type="ECO:0000313" key="4">
    <source>
        <dbReference type="Proteomes" id="UP000620104"/>
    </source>
</evidence>
<protein>
    <submittedName>
        <fullName evidence="3">Uncharacterized protein</fullName>
    </submittedName>
</protein>
<feature type="region of interest" description="Disordered" evidence="2">
    <location>
        <begin position="1"/>
        <end position="20"/>
    </location>
</feature>
<reference evidence="3" key="1">
    <citation type="submission" date="2020-07" db="EMBL/GenBank/DDBJ databases">
        <title>Draft Genome Sequence of a Deep-Sea Yeast, Naganishia (Cryptococcus) liquefaciens strain N6.</title>
        <authorList>
            <person name="Han Y.W."/>
            <person name="Kajitani R."/>
            <person name="Morimoto H."/>
            <person name="Parhat M."/>
            <person name="Tsubouchi H."/>
            <person name="Bakenova O."/>
            <person name="Ogata M."/>
            <person name="Argunhan B."/>
            <person name="Aoki R."/>
            <person name="Kajiwara S."/>
            <person name="Itoh T."/>
            <person name="Iwasaki H."/>
        </authorList>
    </citation>
    <scope>NUCLEOTIDE SEQUENCE</scope>
    <source>
        <strain evidence="3">N6</strain>
    </source>
</reference>
<evidence type="ECO:0000256" key="1">
    <source>
        <dbReference type="SAM" id="Coils"/>
    </source>
</evidence>
<feature type="region of interest" description="Disordered" evidence="2">
    <location>
        <begin position="44"/>
        <end position="68"/>
    </location>
</feature>
<name>A0A8H3TQJ1_9TREE</name>
<evidence type="ECO:0000256" key="2">
    <source>
        <dbReference type="SAM" id="MobiDB-lite"/>
    </source>
</evidence>
<comment type="caution">
    <text evidence="3">The sequence shown here is derived from an EMBL/GenBank/DDBJ whole genome shotgun (WGS) entry which is preliminary data.</text>
</comment>
<evidence type="ECO:0000313" key="3">
    <source>
        <dbReference type="EMBL" id="GHJ84484.1"/>
    </source>
</evidence>
<keyword evidence="1" id="KW-0175">Coiled coil</keyword>
<sequence length="573" mass="63855">MEHTTQSANRRRLPAPPFPPAYMRPALETIDFASFTIPLVPARASSPANEETDDDSSPPPQPDPLNILGGILATAVGPPGAGARGRGVGAGSFTVPSDEVAAREDRMAMEEENRALLMDADRLRKWKDRLLHDNKLLREEAKRIKEKLETVEKKLKQETKEKKQLKESYQKVWQEKVQLLEKAMGPAKLPLEILLTIGGFIAGSNNYGTLLALSLASKRIRQEMKPVFFETFIIMDPKDLLTRPEGGGRKSLDAYKYTKFLFSRQDAEPFHIRSIFPNLHLLVYLDTALVAGTSPFKTNEENFHKFAARIFISRPLRTKLLTTLLAYPVNWKTKTAPLYLPVKGLAMITLRNQGALVGEPSQNGVATFRNHYKDVYFKIRDGWDSKGQLTHTIGELNKLGPIALENAGRSTQGSREPLATLNVDIEGESTLNAWIEGLPSLLSIQPHIKIEVDITAQMSRAKFQELTQSAASAYASVWNVFKQDYRTAGTGAPIRIFSMDYPLAGNVEDNDGEEEDWEDDQGEGPPGITLAGRLIYVRSTQSFVAKVVEINDDTFEEEEIFSEVFANMGAHEA</sequence>
<dbReference type="OrthoDB" id="2593573at2759"/>
<proteinExistence type="predicted"/>
<keyword evidence="4" id="KW-1185">Reference proteome</keyword>
<dbReference type="Proteomes" id="UP000620104">
    <property type="component" value="Unassembled WGS sequence"/>
</dbReference>
<feature type="coiled-coil region" evidence="1">
    <location>
        <begin position="127"/>
        <end position="168"/>
    </location>
</feature>
<organism evidence="3 4">
    <name type="scientific">Naganishia liquefaciens</name>
    <dbReference type="NCBI Taxonomy" id="104408"/>
    <lineage>
        <taxon>Eukaryota</taxon>
        <taxon>Fungi</taxon>
        <taxon>Dikarya</taxon>
        <taxon>Basidiomycota</taxon>
        <taxon>Agaricomycotina</taxon>
        <taxon>Tremellomycetes</taxon>
        <taxon>Filobasidiales</taxon>
        <taxon>Filobasidiaceae</taxon>
        <taxon>Naganishia</taxon>
    </lineage>
</organism>
<dbReference type="AlphaFoldDB" id="A0A8H3TQJ1"/>
<accession>A0A8H3TQJ1</accession>
<gene>
    <name evidence="3" type="ORF">NliqN6_0886</name>
</gene>
<dbReference type="EMBL" id="BLZA01000007">
    <property type="protein sequence ID" value="GHJ84484.1"/>
    <property type="molecule type" value="Genomic_DNA"/>
</dbReference>